<dbReference type="PROSITE" id="PS00028">
    <property type="entry name" value="ZINC_FINGER_C2H2_1"/>
    <property type="match status" value="2"/>
</dbReference>
<comment type="caution">
    <text evidence="3">The sequence shown here is derived from an EMBL/GenBank/DDBJ whole genome shotgun (WGS) entry which is preliminary data.</text>
</comment>
<dbReference type="InterPro" id="IPR013087">
    <property type="entry name" value="Znf_C2H2_type"/>
</dbReference>
<name>A0AAD9UN09_9APIC</name>
<dbReference type="AlphaFoldDB" id="A0AAD9UN09"/>
<organism evidence="3 4">
    <name type="scientific">Babesia duncani</name>
    <dbReference type="NCBI Taxonomy" id="323732"/>
    <lineage>
        <taxon>Eukaryota</taxon>
        <taxon>Sar</taxon>
        <taxon>Alveolata</taxon>
        <taxon>Apicomplexa</taxon>
        <taxon>Aconoidasida</taxon>
        <taxon>Piroplasmida</taxon>
        <taxon>Babesiidae</taxon>
        <taxon>Babesia</taxon>
    </lineage>
</organism>
<dbReference type="EMBL" id="JALLKP010000004">
    <property type="protein sequence ID" value="KAK2195325.1"/>
    <property type="molecule type" value="Genomic_DNA"/>
</dbReference>
<feature type="region of interest" description="Disordered" evidence="1">
    <location>
        <begin position="86"/>
        <end position="109"/>
    </location>
</feature>
<dbReference type="GO" id="GO:0042273">
    <property type="term" value="P:ribosomal large subunit biogenesis"/>
    <property type="evidence" value="ECO:0007669"/>
    <property type="project" value="TreeGrafter"/>
</dbReference>
<dbReference type="Pfam" id="PF12756">
    <property type="entry name" value="zf-C2H2_2"/>
    <property type="match status" value="1"/>
</dbReference>
<dbReference type="Proteomes" id="UP001214638">
    <property type="component" value="Unassembled WGS sequence"/>
</dbReference>
<feature type="domain" description="C2H2-type" evidence="2">
    <location>
        <begin position="28"/>
        <end position="50"/>
    </location>
</feature>
<dbReference type="InterPro" id="IPR041661">
    <property type="entry name" value="ZN622/Rei1/Reh1_Znf-C2H2"/>
</dbReference>
<evidence type="ECO:0000313" key="3">
    <source>
        <dbReference type="EMBL" id="KAK2195325.1"/>
    </source>
</evidence>
<dbReference type="InterPro" id="IPR040025">
    <property type="entry name" value="Znf622/Rei1/Reh1"/>
</dbReference>
<dbReference type="SMART" id="SM00355">
    <property type="entry name" value="ZnF_C2H2"/>
    <property type="match status" value="2"/>
</dbReference>
<evidence type="ECO:0000259" key="2">
    <source>
        <dbReference type="PROSITE" id="PS00028"/>
    </source>
</evidence>
<protein>
    <submittedName>
        <fullName evidence="3">Bifunctional Zinc finger C2H2 superfamily/Zinc finger C2H2-type/Zinc finger protein 622-Rei1-Reh1/ZN622-Rei1-Reh1</fullName>
    </submittedName>
</protein>
<dbReference type="InterPro" id="IPR036236">
    <property type="entry name" value="Znf_C2H2_sf"/>
</dbReference>
<evidence type="ECO:0000256" key="1">
    <source>
        <dbReference type="SAM" id="MobiDB-lite"/>
    </source>
</evidence>
<sequence>MKLTNGGLIFLKPAKPVDLEVKEVINKCNTCNAVFPQIRDLKVHYKSEWHVYNIKRRSNDMQVLSESAFLQLKSKMEDMINTQNSKLQEQLSQQTHRNSRSNQSERLKRSQFKPRMCLFDDHVSSSMIDSVRYMEQKYSFYLPERENIINLSGLLGQLHQKIYEYYTCLYCEKPFDNIQSVLDHMEAKGHRKINDDHFEQISAFYDLKASTPAAIIHFEKTQSPQNDDSDWEDVEDDISNQEEAIKIYQGAALILENGNLRLPDGREAVHRELSYIYKQNLRPYIPVNSLAKVQNSFRFLPRLEKKHIKASQKTGIYRLGKRDLKIALKSYKLFVPRRQDLCFG</sequence>
<dbReference type="PANTHER" id="PTHR13182">
    <property type="entry name" value="ZINC FINGER PROTEIN 622"/>
    <property type="match status" value="1"/>
</dbReference>
<evidence type="ECO:0000313" key="4">
    <source>
        <dbReference type="Proteomes" id="UP001214638"/>
    </source>
</evidence>
<dbReference type="PANTHER" id="PTHR13182:SF8">
    <property type="entry name" value="CYTOPLASMIC 60S SUBUNIT BIOGENESIS FACTOR ZNF622"/>
    <property type="match status" value="1"/>
</dbReference>
<feature type="compositionally biased region" description="Polar residues" evidence="1">
    <location>
        <begin position="86"/>
        <end position="102"/>
    </location>
</feature>
<dbReference type="GeneID" id="94337297"/>
<keyword evidence="4" id="KW-1185">Reference proteome</keyword>
<dbReference type="KEGG" id="bdw:94337297"/>
<proteinExistence type="predicted"/>
<feature type="domain" description="C2H2-type" evidence="2">
    <location>
        <begin position="168"/>
        <end position="190"/>
    </location>
</feature>
<gene>
    <name evidence="3" type="ORF">BdWA1_003000</name>
</gene>
<reference evidence="3" key="1">
    <citation type="journal article" date="2023" name="Nat. Microbiol.">
        <title>Babesia duncani multi-omics identifies virulence factors and drug targets.</title>
        <authorList>
            <person name="Singh P."/>
            <person name="Lonardi S."/>
            <person name="Liang Q."/>
            <person name="Vydyam P."/>
            <person name="Khabirova E."/>
            <person name="Fang T."/>
            <person name="Gihaz S."/>
            <person name="Thekkiniath J."/>
            <person name="Munshi M."/>
            <person name="Abel S."/>
            <person name="Ciampossin L."/>
            <person name="Batugedara G."/>
            <person name="Gupta M."/>
            <person name="Lu X.M."/>
            <person name="Lenz T."/>
            <person name="Chakravarty S."/>
            <person name="Cornillot E."/>
            <person name="Hu Y."/>
            <person name="Ma W."/>
            <person name="Gonzalez L.M."/>
            <person name="Sanchez S."/>
            <person name="Estrada K."/>
            <person name="Sanchez-Flores A."/>
            <person name="Montero E."/>
            <person name="Harb O.S."/>
            <person name="Le Roch K.G."/>
            <person name="Mamoun C.B."/>
        </authorList>
    </citation>
    <scope>NUCLEOTIDE SEQUENCE</scope>
    <source>
        <strain evidence="3">WA1</strain>
    </source>
</reference>
<dbReference type="SUPFAM" id="SSF57667">
    <property type="entry name" value="beta-beta-alpha zinc fingers"/>
    <property type="match status" value="2"/>
</dbReference>
<accession>A0AAD9UN09</accession>
<dbReference type="RefSeq" id="XP_067802168.1">
    <property type="nucleotide sequence ID" value="XM_067948017.1"/>
</dbReference>
<dbReference type="GO" id="GO:0030687">
    <property type="term" value="C:preribosome, large subunit precursor"/>
    <property type="evidence" value="ECO:0007669"/>
    <property type="project" value="TreeGrafter"/>
</dbReference>